<dbReference type="InterPro" id="IPR002656">
    <property type="entry name" value="Acyl_transf_3_dom"/>
</dbReference>
<gene>
    <name evidence="3" type="ORF">ACFS29_18010</name>
</gene>
<dbReference type="EC" id="2.3.-.-" evidence="3"/>
<feature type="transmembrane region" description="Helical" evidence="1">
    <location>
        <begin position="267"/>
        <end position="285"/>
    </location>
</feature>
<feature type="transmembrane region" description="Helical" evidence="1">
    <location>
        <begin position="297"/>
        <end position="319"/>
    </location>
</feature>
<keyword evidence="1" id="KW-0472">Membrane</keyword>
<proteinExistence type="predicted"/>
<dbReference type="InterPro" id="IPR050879">
    <property type="entry name" value="Acyltransferase_3"/>
</dbReference>
<evidence type="ECO:0000259" key="2">
    <source>
        <dbReference type="Pfam" id="PF01757"/>
    </source>
</evidence>
<dbReference type="RefSeq" id="WP_194509641.1">
    <property type="nucleotide sequence ID" value="NZ_JADILU010000009.1"/>
</dbReference>
<dbReference type="GO" id="GO:0016746">
    <property type="term" value="F:acyltransferase activity"/>
    <property type="evidence" value="ECO:0007669"/>
    <property type="project" value="UniProtKB-KW"/>
</dbReference>
<feature type="transmembrane region" description="Helical" evidence="1">
    <location>
        <begin position="209"/>
        <end position="228"/>
    </location>
</feature>
<name>A0ABW6A0H0_9FLAO</name>
<feature type="transmembrane region" description="Helical" evidence="1">
    <location>
        <begin position="92"/>
        <end position="113"/>
    </location>
</feature>
<evidence type="ECO:0000313" key="3">
    <source>
        <dbReference type="EMBL" id="MFD2917552.1"/>
    </source>
</evidence>
<feature type="domain" description="Acyltransferase 3" evidence="2">
    <location>
        <begin position="11"/>
        <end position="357"/>
    </location>
</feature>
<keyword evidence="1" id="KW-0812">Transmembrane</keyword>
<dbReference type="PANTHER" id="PTHR23028">
    <property type="entry name" value="ACETYLTRANSFERASE"/>
    <property type="match status" value="1"/>
</dbReference>
<feature type="transmembrane region" description="Helical" evidence="1">
    <location>
        <begin position="235"/>
        <end position="255"/>
    </location>
</feature>
<feature type="transmembrane region" description="Helical" evidence="1">
    <location>
        <begin position="170"/>
        <end position="189"/>
    </location>
</feature>
<feature type="transmembrane region" description="Helical" evidence="1">
    <location>
        <begin position="12"/>
        <end position="32"/>
    </location>
</feature>
<keyword evidence="4" id="KW-1185">Reference proteome</keyword>
<feature type="transmembrane region" description="Helical" evidence="1">
    <location>
        <begin position="44"/>
        <end position="71"/>
    </location>
</feature>
<dbReference type="Proteomes" id="UP001597548">
    <property type="component" value="Unassembled WGS sequence"/>
</dbReference>
<evidence type="ECO:0000256" key="1">
    <source>
        <dbReference type="SAM" id="Phobius"/>
    </source>
</evidence>
<dbReference type="PANTHER" id="PTHR23028:SF53">
    <property type="entry name" value="ACYL_TRANSF_3 DOMAIN-CONTAINING PROTEIN"/>
    <property type="match status" value="1"/>
</dbReference>
<dbReference type="EMBL" id="JBHUOS010000015">
    <property type="protein sequence ID" value="MFD2917552.1"/>
    <property type="molecule type" value="Genomic_DNA"/>
</dbReference>
<sequence length="378" mass="44342">MKINYDKRIFGLDIMRAVAILLVVCSHAVWIFPQTKNILTDLMSLAGVIGVEIFFVLSGFLIGRLIYNLFVSSEFTRKQITYFWVRRWFRTLPNYYLILVFNVVLAIMLGVSMPDNLWQYFFFMQNFSWEMPLFFGESWSLPIEEFAYIIGPLLLYLVLFLKLKINKSRLFCIVTCLIILFFMMTKVYYNISHRGTGMMFWNVNLKAVTIYRIDAIYYGVLAACISLVKPNFWRRFRVLFLIIGGLIFVGLNFIIPTQQIFIESHPFFWNVLYLPINSIAIALTLPLLSHIKSAPKLIVVPITIISLISYSMYLIHYSVVMQLMKFFFPTEGLSNSNLMIYLSIYFTITLIGSYALYAFFERPMTNLRDTTKIKNRFK</sequence>
<organism evidence="3 4">
    <name type="scientific">Psychroserpens luteus</name>
    <dbReference type="NCBI Taxonomy" id="1434066"/>
    <lineage>
        <taxon>Bacteria</taxon>
        <taxon>Pseudomonadati</taxon>
        <taxon>Bacteroidota</taxon>
        <taxon>Flavobacteriia</taxon>
        <taxon>Flavobacteriales</taxon>
        <taxon>Flavobacteriaceae</taxon>
        <taxon>Psychroserpens</taxon>
    </lineage>
</organism>
<keyword evidence="3" id="KW-0808">Transferase</keyword>
<feature type="transmembrane region" description="Helical" evidence="1">
    <location>
        <begin position="146"/>
        <end position="163"/>
    </location>
</feature>
<protein>
    <submittedName>
        <fullName evidence="3">Acyltransferase family protein</fullName>
        <ecNumber evidence="3">2.3.-.-</ecNumber>
    </submittedName>
</protein>
<keyword evidence="1" id="KW-1133">Transmembrane helix</keyword>
<keyword evidence="3" id="KW-0012">Acyltransferase</keyword>
<feature type="transmembrane region" description="Helical" evidence="1">
    <location>
        <begin position="339"/>
        <end position="360"/>
    </location>
</feature>
<evidence type="ECO:0000313" key="4">
    <source>
        <dbReference type="Proteomes" id="UP001597548"/>
    </source>
</evidence>
<comment type="caution">
    <text evidence="3">The sequence shown here is derived from an EMBL/GenBank/DDBJ whole genome shotgun (WGS) entry which is preliminary data.</text>
</comment>
<accession>A0ABW6A0H0</accession>
<reference evidence="4" key="1">
    <citation type="journal article" date="2019" name="Int. J. Syst. Evol. Microbiol.">
        <title>The Global Catalogue of Microorganisms (GCM) 10K type strain sequencing project: providing services to taxonomists for standard genome sequencing and annotation.</title>
        <authorList>
            <consortium name="The Broad Institute Genomics Platform"/>
            <consortium name="The Broad Institute Genome Sequencing Center for Infectious Disease"/>
            <person name="Wu L."/>
            <person name="Ma J."/>
        </authorList>
    </citation>
    <scope>NUCLEOTIDE SEQUENCE [LARGE SCALE GENOMIC DNA]</scope>
    <source>
        <strain evidence="4">KCTC 32514</strain>
    </source>
</reference>
<dbReference type="Pfam" id="PF01757">
    <property type="entry name" value="Acyl_transf_3"/>
    <property type="match status" value="1"/>
</dbReference>